<reference evidence="2" key="1">
    <citation type="journal article" date="2023" name="Nat. Plants">
        <title>Single-cell RNA sequencing provides a high-resolution roadmap for understanding the multicellular compartmentation of specialized metabolism.</title>
        <authorList>
            <person name="Sun S."/>
            <person name="Shen X."/>
            <person name="Li Y."/>
            <person name="Li Y."/>
            <person name="Wang S."/>
            <person name="Li R."/>
            <person name="Zhang H."/>
            <person name="Shen G."/>
            <person name="Guo B."/>
            <person name="Wei J."/>
            <person name="Xu J."/>
            <person name="St-Pierre B."/>
            <person name="Chen S."/>
            <person name="Sun C."/>
        </authorList>
    </citation>
    <scope>NUCLEOTIDE SEQUENCE [LARGE SCALE GENOMIC DNA]</scope>
</reference>
<gene>
    <name evidence="1" type="ORF">M9H77_00901</name>
</gene>
<name>A0ACC0C447_CATRO</name>
<sequence length="371" mass="40596">MEDVNSADGHMTSAAAFVEGGIQDACDDSCSICLESFCDSDPSTVTTCKHEFHLQCILEWCQRSSNCPMCWQPISLKDPSSQELLDAVEQERRFRFTPARNATIFHHPTLGDFELQHLPAGVNDGDLEDRIIQHLAAAAAMGRARHIARRESSRNRTSAHSRPHFVVFSTHANAPAAPASASIAPMVSEDEPAVISPVNLSLPQRAISSESPEHSPHFSSVPGHQLSGSSSGSIITPTYPREVSIENRTSARHSPVSQDRAGPSDFQTISESWKSRWSAMSMKYKESISKSTKGWKEKLFSRSTSMAEIGSEVRREVNAGIASVSRMMERLETRENNTTDPVSTSVESAVPEQSNHDNIETPPLAAPSVSR</sequence>
<keyword evidence="2" id="KW-1185">Reference proteome</keyword>
<dbReference type="Proteomes" id="UP001060085">
    <property type="component" value="Linkage Group LG01"/>
</dbReference>
<comment type="caution">
    <text evidence="1">The sequence shown here is derived from an EMBL/GenBank/DDBJ whole genome shotgun (WGS) entry which is preliminary data.</text>
</comment>
<protein>
    <submittedName>
        <fullName evidence="1">Uncharacterized protein</fullName>
    </submittedName>
</protein>
<evidence type="ECO:0000313" key="2">
    <source>
        <dbReference type="Proteomes" id="UP001060085"/>
    </source>
</evidence>
<dbReference type="EMBL" id="CM044701">
    <property type="protein sequence ID" value="KAI5679674.1"/>
    <property type="molecule type" value="Genomic_DNA"/>
</dbReference>
<accession>A0ACC0C447</accession>
<proteinExistence type="predicted"/>
<organism evidence="1 2">
    <name type="scientific">Catharanthus roseus</name>
    <name type="common">Madagascar periwinkle</name>
    <name type="synonym">Vinca rosea</name>
    <dbReference type="NCBI Taxonomy" id="4058"/>
    <lineage>
        <taxon>Eukaryota</taxon>
        <taxon>Viridiplantae</taxon>
        <taxon>Streptophyta</taxon>
        <taxon>Embryophyta</taxon>
        <taxon>Tracheophyta</taxon>
        <taxon>Spermatophyta</taxon>
        <taxon>Magnoliopsida</taxon>
        <taxon>eudicotyledons</taxon>
        <taxon>Gunneridae</taxon>
        <taxon>Pentapetalae</taxon>
        <taxon>asterids</taxon>
        <taxon>lamiids</taxon>
        <taxon>Gentianales</taxon>
        <taxon>Apocynaceae</taxon>
        <taxon>Rauvolfioideae</taxon>
        <taxon>Vinceae</taxon>
        <taxon>Catharanthinae</taxon>
        <taxon>Catharanthus</taxon>
    </lineage>
</organism>
<evidence type="ECO:0000313" key="1">
    <source>
        <dbReference type="EMBL" id="KAI5679674.1"/>
    </source>
</evidence>